<name>A0A3E2NDL3_9FIRM</name>
<accession>A0A3E2NDL3</accession>
<dbReference type="InterPro" id="IPR023393">
    <property type="entry name" value="START-like_dom_sf"/>
</dbReference>
<dbReference type="Pfam" id="PF10604">
    <property type="entry name" value="Polyketide_cyc2"/>
    <property type="match status" value="1"/>
</dbReference>
<dbReference type="SUPFAM" id="SSF55961">
    <property type="entry name" value="Bet v1-like"/>
    <property type="match status" value="1"/>
</dbReference>
<dbReference type="AlphaFoldDB" id="A0A3E2NDL3"/>
<reference evidence="1 2" key="1">
    <citation type="submission" date="2018-07" db="EMBL/GenBank/DDBJ databases">
        <title>New species, Clostridium PI-S10-A1B.</title>
        <authorList>
            <person name="Krishna G."/>
            <person name="Summeta K."/>
            <person name="Shikha S."/>
            <person name="Prabhu P.B."/>
            <person name="Suresh K."/>
        </authorList>
    </citation>
    <scope>NUCLEOTIDE SEQUENCE [LARGE SCALE GENOMIC DNA]</scope>
    <source>
        <strain evidence="1 2">PI-S10-A1B</strain>
    </source>
</reference>
<evidence type="ECO:0000313" key="2">
    <source>
        <dbReference type="Proteomes" id="UP000260680"/>
    </source>
</evidence>
<dbReference type="Proteomes" id="UP000260680">
    <property type="component" value="Unassembled WGS sequence"/>
</dbReference>
<dbReference type="Gene3D" id="3.30.530.20">
    <property type="match status" value="1"/>
</dbReference>
<gene>
    <name evidence="1" type="ORF">DS742_09670</name>
</gene>
<proteinExistence type="predicted"/>
<protein>
    <recommendedName>
        <fullName evidence="3">Polyketide cyclase</fullName>
    </recommendedName>
</protein>
<sequence>MKFFSTTDKGDKAVAYANASVVIDGELDQIFEFILDGRNNKKWRPGVKTVEYPSEEPIGPGAVFLQEMNGPPSRTIKADYKIIECDRYKKISFFILNGPYTPVGSFSFEVTGNQVSVEFSMEEAGVVSPEREKHFQKVVNDIYNLQEHFERK</sequence>
<dbReference type="InterPro" id="IPR019587">
    <property type="entry name" value="Polyketide_cyclase/dehydratase"/>
</dbReference>
<comment type="caution">
    <text evidence="1">The sequence shown here is derived from an EMBL/GenBank/DDBJ whole genome shotgun (WGS) entry which is preliminary data.</text>
</comment>
<evidence type="ECO:0000313" key="1">
    <source>
        <dbReference type="EMBL" id="RFZ79119.1"/>
    </source>
</evidence>
<evidence type="ECO:0008006" key="3">
    <source>
        <dbReference type="Google" id="ProtNLM"/>
    </source>
</evidence>
<organism evidence="1 2">
    <name type="scientific">Lacrimispora amygdalina</name>
    <dbReference type="NCBI Taxonomy" id="253257"/>
    <lineage>
        <taxon>Bacteria</taxon>
        <taxon>Bacillati</taxon>
        <taxon>Bacillota</taxon>
        <taxon>Clostridia</taxon>
        <taxon>Lachnospirales</taxon>
        <taxon>Lachnospiraceae</taxon>
        <taxon>Lacrimispora</taxon>
    </lineage>
</organism>
<dbReference type="EMBL" id="QOHO01000027">
    <property type="protein sequence ID" value="RFZ79119.1"/>
    <property type="molecule type" value="Genomic_DNA"/>
</dbReference>